<dbReference type="GO" id="GO:0016020">
    <property type="term" value="C:membrane"/>
    <property type="evidence" value="ECO:0007669"/>
    <property type="project" value="UniProtKB-SubCell"/>
</dbReference>
<evidence type="ECO:0000256" key="5">
    <source>
        <dbReference type="ARBA" id="ARBA00023180"/>
    </source>
</evidence>
<comment type="subcellular location">
    <subcellularLocation>
        <location evidence="1">Membrane</location>
        <topology evidence="1">Multi-pass membrane protein</topology>
    </subcellularLocation>
</comment>
<keyword evidence="2 6" id="KW-0812">Transmembrane</keyword>
<feature type="transmembrane region" description="Helical" evidence="6">
    <location>
        <begin position="338"/>
        <end position="358"/>
    </location>
</feature>
<dbReference type="SUPFAM" id="SSF82866">
    <property type="entry name" value="Multidrug efflux transporter AcrB transmembrane domain"/>
    <property type="match status" value="1"/>
</dbReference>
<sequence length="403" mass="43298">MDFDALIPRLSTLSDGVVELTFGGDGRLTWRELYLTLFGDLVFIGISIGAIHVFLLAVLPMPLFTTFSLLVIMLCFPVTIALYLGAFGQEQLPVLSIVSIYLVLGIGSDYVFIFTNTIQPERHRAKIHFVFGIKATPRRGLIDGIPTGSDLDTAQQAVLLDGLSQELIAALCERLELAPPYHVLPGTIKCPLLTLKRKRLAAAAAWPVPADDVLPLLRSLELSAEASQLVGVRKDAITERQSIIWLAVSAHTNVPSGGVGEGSTAALRAESEWFEGVALTANEKAAAEGSILRGWQTSSAYVMMEAFDEVVSGTAGCVISGALLTAATLLILTGSLSLTISTLVGVVVVLICFIGYLVERGYELGVIEAIATTIFIGFACDYCVHIGQVYRTSHGNFTRMLEH</sequence>
<keyword evidence="8" id="KW-1185">Reference proteome</keyword>
<keyword evidence="5" id="KW-0325">Glycoprotein</keyword>
<feature type="transmembrane region" description="Helical" evidence="6">
    <location>
        <begin position="33"/>
        <end position="59"/>
    </location>
</feature>
<evidence type="ECO:0000256" key="2">
    <source>
        <dbReference type="ARBA" id="ARBA00022692"/>
    </source>
</evidence>
<keyword evidence="3 6" id="KW-1133">Transmembrane helix</keyword>
<evidence type="ECO:0000256" key="4">
    <source>
        <dbReference type="ARBA" id="ARBA00023136"/>
    </source>
</evidence>
<dbReference type="PANTHER" id="PTHR45951">
    <property type="entry name" value="PROTEIN DISPATCHED-RELATED"/>
    <property type="match status" value="1"/>
</dbReference>
<dbReference type="Proteomes" id="UP000037460">
    <property type="component" value="Unassembled WGS sequence"/>
</dbReference>
<evidence type="ECO:0000313" key="7">
    <source>
        <dbReference type="EMBL" id="KOO27414.1"/>
    </source>
</evidence>
<comment type="caution">
    <text evidence="7">The sequence shown here is derived from an EMBL/GenBank/DDBJ whole genome shotgun (WGS) entry which is preliminary data.</text>
</comment>
<evidence type="ECO:0008006" key="9">
    <source>
        <dbReference type="Google" id="ProtNLM"/>
    </source>
</evidence>
<dbReference type="Gene3D" id="1.20.1640.10">
    <property type="entry name" value="Multidrug efflux transporter AcrB transmembrane domain"/>
    <property type="match status" value="1"/>
</dbReference>
<dbReference type="OrthoDB" id="429851at2759"/>
<organism evidence="7 8">
    <name type="scientific">Chrysochromulina tobinii</name>
    <dbReference type="NCBI Taxonomy" id="1460289"/>
    <lineage>
        <taxon>Eukaryota</taxon>
        <taxon>Haptista</taxon>
        <taxon>Haptophyta</taxon>
        <taxon>Prymnesiophyceae</taxon>
        <taxon>Prymnesiales</taxon>
        <taxon>Chrysochromulinaceae</taxon>
        <taxon>Chrysochromulina</taxon>
    </lineage>
</organism>
<feature type="transmembrane region" description="Helical" evidence="6">
    <location>
        <begin position="92"/>
        <end position="114"/>
    </location>
</feature>
<dbReference type="GO" id="GO:0022857">
    <property type="term" value="F:transmembrane transporter activity"/>
    <property type="evidence" value="ECO:0007669"/>
    <property type="project" value="TreeGrafter"/>
</dbReference>
<evidence type="ECO:0000256" key="3">
    <source>
        <dbReference type="ARBA" id="ARBA00022989"/>
    </source>
</evidence>
<keyword evidence="4 6" id="KW-0472">Membrane</keyword>
<feature type="transmembrane region" description="Helical" evidence="6">
    <location>
        <begin position="66"/>
        <end position="86"/>
    </location>
</feature>
<dbReference type="AlphaFoldDB" id="A0A0M0JLF9"/>
<reference evidence="8" key="1">
    <citation type="journal article" date="2015" name="PLoS Genet.">
        <title>Genome Sequence and Transcriptome Analyses of Chrysochromulina tobin: Metabolic Tools for Enhanced Algal Fitness in the Prominent Order Prymnesiales (Haptophyceae).</title>
        <authorList>
            <person name="Hovde B.T."/>
            <person name="Deodato C.R."/>
            <person name="Hunsperger H.M."/>
            <person name="Ryken S.A."/>
            <person name="Yost W."/>
            <person name="Jha R.K."/>
            <person name="Patterson J."/>
            <person name="Monnat R.J. Jr."/>
            <person name="Barlow S.B."/>
            <person name="Starkenburg S.R."/>
            <person name="Cattolico R.A."/>
        </authorList>
    </citation>
    <scope>NUCLEOTIDE SEQUENCE</scope>
    <source>
        <strain evidence="8">CCMP291</strain>
    </source>
</reference>
<accession>A0A0M0JLF9</accession>
<dbReference type="EMBL" id="JWZX01002718">
    <property type="protein sequence ID" value="KOO27414.1"/>
    <property type="molecule type" value="Genomic_DNA"/>
</dbReference>
<evidence type="ECO:0000256" key="6">
    <source>
        <dbReference type="SAM" id="Phobius"/>
    </source>
</evidence>
<evidence type="ECO:0000313" key="8">
    <source>
        <dbReference type="Proteomes" id="UP000037460"/>
    </source>
</evidence>
<name>A0A0M0JLF9_9EUKA</name>
<proteinExistence type="predicted"/>
<feature type="transmembrane region" description="Helical" evidence="6">
    <location>
        <begin position="310"/>
        <end position="332"/>
    </location>
</feature>
<dbReference type="InterPro" id="IPR052081">
    <property type="entry name" value="Dispatched_Hh_regulator"/>
</dbReference>
<protein>
    <recommendedName>
        <fullName evidence="9">Membrane transport protein MMPL domain-containing protein</fullName>
    </recommendedName>
</protein>
<gene>
    <name evidence="7" type="ORF">Ctob_009964</name>
</gene>
<evidence type="ECO:0000256" key="1">
    <source>
        <dbReference type="ARBA" id="ARBA00004141"/>
    </source>
</evidence>